<dbReference type="EMBL" id="AFYV02003000">
    <property type="protein sequence ID" value="KFG56948.1"/>
    <property type="molecule type" value="Genomic_DNA"/>
</dbReference>
<evidence type="ECO:0000313" key="3">
    <source>
        <dbReference type="EMBL" id="KFG56948.1"/>
    </source>
</evidence>
<evidence type="ECO:0000256" key="1">
    <source>
        <dbReference type="SAM" id="Coils"/>
    </source>
</evidence>
<evidence type="ECO:0000256" key="2">
    <source>
        <dbReference type="SAM" id="MobiDB-lite"/>
    </source>
</evidence>
<sequence length="281" mass="30985">MRPAVPQSPVPLSFPPPASLASPLCPFSVRCPGEILRVSSVQMAHPSEAPPHVRGEWTSVQQRRRHHLFSSLSPPSPGTHASPPFPLPSAHAAPFASNGVSPLHDSTEPLLSGERRSSQTQRGGPERTDGGERGERGRRGSPETLNAALKAAGEMVKYAASQWERAASQSESLVAALKVSLEKETVSRRRVEELEAQLTAQEQRMQLEEQRRELEREEEKEKNLLSAEVTSLREQLRSASNLAAEQQLVRKQHPLLRLNLRSYLYMSAHVISTGLSISMHT</sequence>
<reference evidence="3 4" key="1">
    <citation type="submission" date="2014-05" db="EMBL/GenBank/DDBJ databases">
        <authorList>
            <person name="Sibley D."/>
            <person name="Venepally P."/>
            <person name="Karamycheva S."/>
            <person name="Hadjithomas M."/>
            <person name="Khan A."/>
            <person name="Brunk B."/>
            <person name="Roos D."/>
            <person name="Caler E."/>
            <person name="Lorenzi H."/>
        </authorList>
    </citation>
    <scope>NUCLEOTIDE SEQUENCE [LARGE SCALE GENOMIC DNA]</scope>
    <source>
        <strain evidence="3 4">RUB</strain>
    </source>
</reference>
<dbReference type="OrthoDB" id="10534161at2759"/>
<comment type="caution">
    <text evidence="3">The sequence shown here is derived from an EMBL/GenBank/DDBJ whole genome shotgun (WGS) entry which is preliminary data.</text>
</comment>
<dbReference type="VEuPathDB" id="ToxoDB:TGRUB_265840A"/>
<protein>
    <submittedName>
        <fullName evidence="3">Uncharacterized protein</fullName>
    </submittedName>
</protein>
<dbReference type="Proteomes" id="UP000028834">
    <property type="component" value="Unassembled WGS sequence"/>
</dbReference>
<feature type="coiled-coil region" evidence="1">
    <location>
        <begin position="184"/>
        <end position="242"/>
    </location>
</feature>
<feature type="region of interest" description="Disordered" evidence="2">
    <location>
        <begin position="43"/>
        <end position="142"/>
    </location>
</feature>
<accession>A0A086LJY0</accession>
<keyword evidence="1" id="KW-0175">Coiled coil</keyword>
<organism evidence="3 4">
    <name type="scientific">Toxoplasma gondii RUB</name>
    <dbReference type="NCBI Taxonomy" id="935652"/>
    <lineage>
        <taxon>Eukaryota</taxon>
        <taxon>Sar</taxon>
        <taxon>Alveolata</taxon>
        <taxon>Apicomplexa</taxon>
        <taxon>Conoidasida</taxon>
        <taxon>Coccidia</taxon>
        <taxon>Eucoccidiorida</taxon>
        <taxon>Eimeriorina</taxon>
        <taxon>Sarcocystidae</taxon>
        <taxon>Toxoplasma</taxon>
    </lineage>
</organism>
<gene>
    <name evidence="3" type="ORF">TGRUB_265840A</name>
</gene>
<feature type="compositionally biased region" description="Basic and acidic residues" evidence="2">
    <location>
        <begin position="124"/>
        <end position="141"/>
    </location>
</feature>
<evidence type="ECO:0000313" key="4">
    <source>
        <dbReference type="Proteomes" id="UP000028834"/>
    </source>
</evidence>
<name>A0A086LJY0_TOXGO</name>
<dbReference type="AlphaFoldDB" id="A0A086LJY0"/>
<proteinExistence type="predicted"/>